<dbReference type="GO" id="GO:0000166">
    <property type="term" value="F:nucleotide binding"/>
    <property type="evidence" value="ECO:0007669"/>
    <property type="project" value="InterPro"/>
</dbReference>
<dbReference type="Gene3D" id="3.40.50.720">
    <property type="entry name" value="NAD(P)-binding Rossmann-like Domain"/>
    <property type="match status" value="1"/>
</dbReference>
<reference evidence="5 8" key="2">
    <citation type="submission" date="2020-11" db="EMBL/GenBank/DDBJ databases">
        <title>Enhanced detection system for hospital associated transmission using whole genome sequencing surveillance.</title>
        <authorList>
            <person name="Harrison L.H."/>
            <person name="Van Tyne D."/>
            <person name="Marsh J.W."/>
            <person name="Griffith M.P."/>
            <person name="Snyder D.J."/>
            <person name="Cooper V.S."/>
            <person name="Mustapha M."/>
        </authorList>
    </citation>
    <scope>NUCLEOTIDE SEQUENCE [LARGE SCALE GENOMIC DNA]</scope>
    <source>
        <strain evidence="5 8">SER00230</strain>
    </source>
</reference>
<evidence type="ECO:0000313" key="5">
    <source>
        <dbReference type="EMBL" id="MBH1931189.1"/>
    </source>
</evidence>
<dbReference type="PANTHER" id="PTHR22604:SF105">
    <property type="entry name" value="TRANS-1,2-DIHYDROBENZENE-1,2-DIOL DEHYDROGENASE"/>
    <property type="match status" value="1"/>
</dbReference>
<evidence type="ECO:0000256" key="1">
    <source>
        <dbReference type="ARBA" id="ARBA00010928"/>
    </source>
</evidence>
<dbReference type="SUPFAM" id="SSF55347">
    <property type="entry name" value="Glyceraldehyde-3-phosphate dehydrogenase-like, C-terminal domain"/>
    <property type="match status" value="1"/>
</dbReference>
<feature type="domain" description="GFO/IDH/MocA-like oxidoreductase" evidence="4">
    <location>
        <begin position="150"/>
        <end position="261"/>
    </location>
</feature>
<evidence type="ECO:0000313" key="7">
    <source>
        <dbReference type="Proteomes" id="UP000281904"/>
    </source>
</evidence>
<dbReference type="PANTHER" id="PTHR22604">
    <property type="entry name" value="OXIDOREDUCTASES"/>
    <property type="match status" value="1"/>
</dbReference>
<evidence type="ECO:0000259" key="4">
    <source>
        <dbReference type="Pfam" id="PF22725"/>
    </source>
</evidence>
<dbReference type="EMBL" id="LR134493">
    <property type="protein sequence ID" value="VEI64754.1"/>
    <property type="molecule type" value="Genomic_DNA"/>
</dbReference>
<dbReference type="KEGG" id="srz:AXX16_0964"/>
<evidence type="ECO:0000313" key="8">
    <source>
        <dbReference type="Proteomes" id="UP000624159"/>
    </source>
</evidence>
<dbReference type="AlphaFoldDB" id="A0A126VFP8"/>
<protein>
    <submittedName>
        <fullName evidence="6">1,5-anhydro-D-fructose reductase</fullName>
        <ecNumber evidence="6">1.1.1.292</ecNumber>
    </submittedName>
    <submittedName>
        <fullName evidence="5">Gfo/Idh/MocA family oxidoreductase</fullName>
    </submittedName>
</protein>
<evidence type="ECO:0000256" key="2">
    <source>
        <dbReference type="ARBA" id="ARBA00023002"/>
    </source>
</evidence>
<comment type="similarity">
    <text evidence="1">Belongs to the Gfo/Idh/MocA family.</text>
</comment>
<dbReference type="EMBL" id="JADULK010000008">
    <property type="protein sequence ID" value="MBH1931189.1"/>
    <property type="molecule type" value="Genomic_DNA"/>
</dbReference>
<dbReference type="Proteomes" id="UP000624159">
    <property type="component" value="Unassembled WGS sequence"/>
</dbReference>
<keyword evidence="8" id="KW-1185">Reference proteome</keyword>
<organism evidence="6 7">
    <name type="scientific">Serratia rubidaea</name>
    <name type="common">Serratia marinorubra</name>
    <dbReference type="NCBI Taxonomy" id="61652"/>
    <lineage>
        <taxon>Bacteria</taxon>
        <taxon>Pseudomonadati</taxon>
        <taxon>Pseudomonadota</taxon>
        <taxon>Gammaproteobacteria</taxon>
        <taxon>Enterobacterales</taxon>
        <taxon>Yersiniaceae</taxon>
        <taxon>Serratia</taxon>
    </lineage>
</organism>
<evidence type="ECO:0000313" key="6">
    <source>
        <dbReference type="EMBL" id="VEI64754.1"/>
    </source>
</evidence>
<name>A0A126VFP8_SERRU</name>
<dbReference type="InterPro" id="IPR055170">
    <property type="entry name" value="GFO_IDH_MocA-like_dom"/>
</dbReference>
<dbReference type="InterPro" id="IPR050984">
    <property type="entry name" value="Gfo/Idh/MocA_domain"/>
</dbReference>
<evidence type="ECO:0000259" key="3">
    <source>
        <dbReference type="Pfam" id="PF01408"/>
    </source>
</evidence>
<feature type="domain" description="Gfo/Idh/MocA-like oxidoreductase N-terminal" evidence="3">
    <location>
        <begin position="20"/>
        <end position="135"/>
    </location>
</feature>
<dbReference type="SUPFAM" id="SSF51735">
    <property type="entry name" value="NAD(P)-binding Rossmann-fold domains"/>
    <property type="match status" value="1"/>
</dbReference>
<dbReference type="EC" id="1.1.1.292" evidence="6"/>
<dbReference type="GO" id="GO:0033712">
    <property type="term" value="F:1,5-anhydro-D-fructose reductase (1,5-anhydro-D-mannitol-forming) activity"/>
    <property type="evidence" value="ECO:0007669"/>
    <property type="project" value="UniProtKB-EC"/>
</dbReference>
<keyword evidence="2 6" id="KW-0560">Oxidoreductase</keyword>
<reference evidence="6 7" key="1">
    <citation type="submission" date="2018-12" db="EMBL/GenBank/DDBJ databases">
        <authorList>
            <consortium name="Pathogen Informatics"/>
        </authorList>
    </citation>
    <scope>NUCLEOTIDE SEQUENCE [LARGE SCALE GENOMIC DNA]</scope>
    <source>
        <strain evidence="6 7">NCTC10036</strain>
    </source>
</reference>
<dbReference type="InterPro" id="IPR036291">
    <property type="entry name" value="NAD(P)-bd_dom_sf"/>
</dbReference>
<gene>
    <name evidence="6" type="primary">afr_1</name>
    <name evidence="5" type="ORF">I5U13_16170</name>
    <name evidence="6" type="ORF">NCTC10036_01983</name>
</gene>
<sequence>MFPTALPQPTRLAPESIPVLRWGIIGPGWIADHFAAALRGQTRQQLVAVVGRNAEKTAAFAARWDIPQVCRNVGEMLALNQLDVVYVATPHNHHFPDAMQVLQAGKHVLIEKPLALNAQEGRALQEEARARGLFCLEGMWCDFTPKYDVLRQLLANGDLGELHTLIADHGEFFTPEHRIFNADLAGGPMLDLGSYLISFSIGVAGAVPATIVAYGQSAPGGVNGQASMLFNHGNGMQAVLNTTLFSNTSGAATVAGRDATLYLDGQFYAPGDFTLQSSQGNRRLHWQDRGGRYVQLSYEIEHAAWCIGQGLTESPVRPLATSLMTLSTMDEVRRQLGIVFNEERAAVRLA</sequence>
<dbReference type="Pfam" id="PF01408">
    <property type="entry name" value="GFO_IDH_MocA"/>
    <property type="match status" value="1"/>
</dbReference>
<dbReference type="Pfam" id="PF22725">
    <property type="entry name" value="GFO_IDH_MocA_C3"/>
    <property type="match status" value="1"/>
</dbReference>
<dbReference type="Proteomes" id="UP000281904">
    <property type="component" value="Chromosome"/>
</dbReference>
<dbReference type="RefSeq" id="WP_054305544.1">
    <property type="nucleotide sequence ID" value="NZ_CAMIPJ010000006.1"/>
</dbReference>
<dbReference type="InterPro" id="IPR000683">
    <property type="entry name" value="Gfo/Idh/MocA-like_OxRdtase_N"/>
</dbReference>
<proteinExistence type="inferred from homology"/>
<accession>A0A126VFP8</accession>
<dbReference type="Gene3D" id="3.30.360.10">
    <property type="entry name" value="Dihydrodipicolinate Reductase, domain 2"/>
    <property type="match status" value="1"/>
</dbReference>
<dbReference type="GeneID" id="61763051"/>